<reference evidence="9" key="3">
    <citation type="submission" date="2025-04" db="UniProtKB">
        <authorList>
            <consortium name="RefSeq"/>
        </authorList>
    </citation>
    <scope>IDENTIFICATION</scope>
    <source>
        <strain evidence="9">CBS 304.34</strain>
    </source>
</reference>
<organism evidence="7">
    <name type="scientific">Mytilinidion resinicola</name>
    <dbReference type="NCBI Taxonomy" id="574789"/>
    <lineage>
        <taxon>Eukaryota</taxon>
        <taxon>Fungi</taxon>
        <taxon>Dikarya</taxon>
        <taxon>Ascomycota</taxon>
        <taxon>Pezizomycotina</taxon>
        <taxon>Dothideomycetes</taxon>
        <taxon>Pleosporomycetidae</taxon>
        <taxon>Mytilinidiales</taxon>
        <taxon>Mytilinidiaceae</taxon>
        <taxon>Mytilinidion</taxon>
    </lineage>
</organism>
<accession>A0A6A6YYL6</accession>
<dbReference type="Proteomes" id="UP000504636">
    <property type="component" value="Unplaced"/>
</dbReference>
<dbReference type="GeneID" id="54462770"/>
<sequence>MPPKQDLKDPNFFFMEGETIESMDELVQLMLNRMDPNHPASAFFYKEQATNPEFRASLLQILCNKFSKPIVDMIPPARWTEDKGILSFLDDGRQRMLVPRGTKSIADVDISQTLEGWKPTTYYPTGPSISQLCQTCGSMENIRSCSGCNLIRYCSKECQRADWGFHKRYCKRTAGLIPAWCARLDTMRSEETKKFKKDQQPEGDMKVREGDKSKQDGEI</sequence>
<dbReference type="PROSITE" id="PS50865">
    <property type="entry name" value="ZF_MYND_2"/>
    <property type="match status" value="1"/>
</dbReference>
<dbReference type="Pfam" id="PF01753">
    <property type="entry name" value="zf-MYND"/>
    <property type="match status" value="1"/>
</dbReference>
<evidence type="ECO:0000256" key="5">
    <source>
        <dbReference type="SAM" id="MobiDB-lite"/>
    </source>
</evidence>
<evidence type="ECO:0000313" key="7">
    <source>
        <dbReference type="EMBL" id="KAF2813589.1"/>
    </source>
</evidence>
<dbReference type="AlphaFoldDB" id="A0A6A6YYL6"/>
<keyword evidence="8" id="KW-1185">Reference proteome</keyword>
<dbReference type="EMBL" id="MU003696">
    <property type="protein sequence ID" value="KAF2813589.1"/>
    <property type="molecule type" value="Genomic_DNA"/>
</dbReference>
<dbReference type="PROSITE" id="PS01360">
    <property type="entry name" value="ZF_MYND_1"/>
    <property type="match status" value="1"/>
</dbReference>
<keyword evidence="2 4" id="KW-0863">Zinc-finger</keyword>
<evidence type="ECO:0000256" key="4">
    <source>
        <dbReference type="PROSITE-ProRule" id="PRU00134"/>
    </source>
</evidence>
<evidence type="ECO:0000256" key="2">
    <source>
        <dbReference type="ARBA" id="ARBA00022771"/>
    </source>
</evidence>
<evidence type="ECO:0000256" key="3">
    <source>
        <dbReference type="ARBA" id="ARBA00022833"/>
    </source>
</evidence>
<evidence type="ECO:0000259" key="6">
    <source>
        <dbReference type="PROSITE" id="PS50865"/>
    </source>
</evidence>
<feature type="domain" description="MYND-type" evidence="6">
    <location>
        <begin position="133"/>
        <end position="170"/>
    </location>
</feature>
<reference evidence="7 9" key="1">
    <citation type="journal article" date="2020" name="Stud. Mycol.">
        <title>101 Dothideomycetes genomes: a test case for predicting lifestyles and emergence of pathogens.</title>
        <authorList>
            <person name="Haridas S."/>
            <person name="Albert R."/>
            <person name="Binder M."/>
            <person name="Bloem J."/>
            <person name="Labutti K."/>
            <person name="Salamov A."/>
            <person name="Andreopoulos B."/>
            <person name="Baker S."/>
            <person name="Barry K."/>
            <person name="Bills G."/>
            <person name="Bluhm B."/>
            <person name="Cannon C."/>
            <person name="Castanera R."/>
            <person name="Culley D."/>
            <person name="Daum C."/>
            <person name="Ezra D."/>
            <person name="Gonzalez J."/>
            <person name="Henrissat B."/>
            <person name="Kuo A."/>
            <person name="Liang C."/>
            <person name="Lipzen A."/>
            <person name="Lutzoni F."/>
            <person name="Magnuson J."/>
            <person name="Mondo S."/>
            <person name="Nolan M."/>
            <person name="Ohm R."/>
            <person name="Pangilinan J."/>
            <person name="Park H.-J."/>
            <person name="Ramirez L."/>
            <person name="Alfaro M."/>
            <person name="Sun H."/>
            <person name="Tritt A."/>
            <person name="Yoshinaga Y."/>
            <person name="Zwiers L.-H."/>
            <person name="Turgeon B."/>
            <person name="Goodwin S."/>
            <person name="Spatafora J."/>
            <person name="Crous P."/>
            <person name="Grigoriev I."/>
        </authorList>
    </citation>
    <scope>NUCLEOTIDE SEQUENCE</scope>
    <source>
        <strain evidence="7 9">CBS 304.34</strain>
    </source>
</reference>
<dbReference type="Gene3D" id="6.10.140.2220">
    <property type="match status" value="1"/>
</dbReference>
<keyword evidence="1" id="KW-0479">Metal-binding</keyword>
<dbReference type="OrthoDB" id="341421at2759"/>
<name>A0A6A6YYL6_9PEZI</name>
<evidence type="ECO:0000313" key="8">
    <source>
        <dbReference type="Proteomes" id="UP000504636"/>
    </source>
</evidence>
<dbReference type="InterPro" id="IPR002893">
    <property type="entry name" value="Znf_MYND"/>
</dbReference>
<keyword evidence="3" id="KW-0862">Zinc</keyword>
<reference evidence="9" key="2">
    <citation type="submission" date="2020-04" db="EMBL/GenBank/DDBJ databases">
        <authorList>
            <consortium name="NCBI Genome Project"/>
        </authorList>
    </citation>
    <scope>NUCLEOTIDE SEQUENCE</scope>
    <source>
        <strain evidence="9">CBS 304.34</strain>
    </source>
</reference>
<protein>
    <recommendedName>
        <fullName evidence="6">MYND-type domain-containing protein</fullName>
    </recommendedName>
</protein>
<dbReference type="SUPFAM" id="SSF144232">
    <property type="entry name" value="HIT/MYND zinc finger-like"/>
    <property type="match status" value="1"/>
</dbReference>
<dbReference type="RefSeq" id="XP_033580553.1">
    <property type="nucleotide sequence ID" value="XM_033721877.1"/>
</dbReference>
<dbReference type="GO" id="GO:0008270">
    <property type="term" value="F:zinc ion binding"/>
    <property type="evidence" value="ECO:0007669"/>
    <property type="project" value="UniProtKB-KW"/>
</dbReference>
<gene>
    <name evidence="7 9" type="ORF">BDZ99DRAFT_474219</name>
</gene>
<evidence type="ECO:0000313" key="9">
    <source>
        <dbReference type="RefSeq" id="XP_033580553.1"/>
    </source>
</evidence>
<evidence type="ECO:0000256" key="1">
    <source>
        <dbReference type="ARBA" id="ARBA00022723"/>
    </source>
</evidence>
<proteinExistence type="predicted"/>
<feature type="region of interest" description="Disordered" evidence="5">
    <location>
        <begin position="192"/>
        <end position="219"/>
    </location>
</feature>